<evidence type="ECO:0000313" key="3">
    <source>
        <dbReference type="Proteomes" id="UP001163046"/>
    </source>
</evidence>
<dbReference type="EMBL" id="MU827815">
    <property type="protein sequence ID" value="KAJ7323418.1"/>
    <property type="molecule type" value="Genomic_DNA"/>
</dbReference>
<gene>
    <name evidence="2" type="ORF">OS493_031893</name>
</gene>
<dbReference type="OrthoDB" id="5945693at2759"/>
<sequence length="164" mass="18755">MRQYLSVVFLSLVSLVHLNRVTSRSWQIDPEITRPVRAYEKNIEVENLIEKRKQSGPITNASAVNLPGDLSCNCRNYCPDPNGSELEKLIWIENNPMFCKATARIDIEEKPYLAACFFFCCRKCNINYHNCVVTDVRENCLQAAYKCAGICVEESLLNITIKGW</sequence>
<reference evidence="2" key="1">
    <citation type="submission" date="2023-01" db="EMBL/GenBank/DDBJ databases">
        <title>Genome assembly of the deep-sea coral Lophelia pertusa.</title>
        <authorList>
            <person name="Herrera S."/>
            <person name="Cordes E."/>
        </authorList>
    </citation>
    <scope>NUCLEOTIDE SEQUENCE</scope>
    <source>
        <strain evidence="2">USNM1676648</strain>
        <tissue evidence="2">Polyp</tissue>
    </source>
</reference>
<keyword evidence="3" id="KW-1185">Reference proteome</keyword>
<accession>A0A9W9Y8I0</accession>
<organism evidence="2 3">
    <name type="scientific">Desmophyllum pertusum</name>
    <dbReference type="NCBI Taxonomy" id="174260"/>
    <lineage>
        <taxon>Eukaryota</taxon>
        <taxon>Metazoa</taxon>
        <taxon>Cnidaria</taxon>
        <taxon>Anthozoa</taxon>
        <taxon>Hexacorallia</taxon>
        <taxon>Scleractinia</taxon>
        <taxon>Caryophylliina</taxon>
        <taxon>Caryophylliidae</taxon>
        <taxon>Desmophyllum</taxon>
    </lineage>
</organism>
<name>A0A9W9Y8I0_9CNID</name>
<dbReference type="AlphaFoldDB" id="A0A9W9Y8I0"/>
<comment type="caution">
    <text evidence="2">The sequence shown here is derived from an EMBL/GenBank/DDBJ whole genome shotgun (WGS) entry which is preliminary data.</text>
</comment>
<keyword evidence="1" id="KW-0732">Signal</keyword>
<evidence type="ECO:0000256" key="1">
    <source>
        <dbReference type="SAM" id="SignalP"/>
    </source>
</evidence>
<evidence type="ECO:0000313" key="2">
    <source>
        <dbReference type="EMBL" id="KAJ7323418.1"/>
    </source>
</evidence>
<feature type="chain" id="PRO_5040807614" evidence="1">
    <location>
        <begin position="24"/>
        <end position="164"/>
    </location>
</feature>
<dbReference type="Proteomes" id="UP001163046">
    <property type="component" value="Unassembled WGS sequence"/>
</dbReference>
<feature type="signal peptide" evidence="1">
    <location>
        <begin position="1"/>
        <end position="23"/>
    </location>
</feature>
<protein>
    <submittedName>
        <fullName evidence="2">Uncharacterized protein</fullName>
    </submittedName>
</protein>
<proteinExistence type="predicted"/>